<keyword evidence="3" id="KW-1185">Reference proteome</keyword>
<keyword evidence="1" id="KW-0732">Signal</keyword>
<sequence>MVSDSGGTAQLLLLVLRTVTETGASLVWGDRQSLTGDQLVKQLTASPRPGSHQAVDGRAREGVLCVYTGPCPVSVDPGVCLACSYVGRRNVGFRASSLVFFLQVVSRITLMWMDQTPDPWFVSSAGVVASPYAVVSFLFSHENIVIVVVHFEEAHLPESASNCVVLHQVDRLEQRKATIPCCPPHRIHLESVSSTRSRDRTLLEQRSLGRHVKACEGM</sequence>
<proteinExistence type="predicted"/>
<dbReference type="AlphaFoldDB" id="A0AAE0YNL4"/>
<accession>A0AAE0YNL4</accession>
<gene>
    <name evidence="2" type="ORF">RRG08_014390</name>
</gene>
<dbReference type="Proteomes" id="UP001283361">
    <property type="component" value="Unassembled WGS sequence"/>
</dbReference>
<evidence type="ECO:0000256" key="1">
    <source>
        <dbReference type="SAM" id="SignalP"/>
    </source>
</evidence>
<evidence type="ECO:0008006" key="4">
    <source>
        <dbReference type="Google" id="ProtNLM"/>
    </source>
</evidence>
<evidence type="ECO:0000313" key="2">
    <source>
        <dbReference type="EMBL" id="KAK3752113.1"/>
    </source>
</evidence>
<feature type="signal peptide" evidence="1">
    <location>
        <begin position="1"/>
        <end position="24"/>
    </location>
</feature>
<organism evidence="2 3">
    <name type="scientific">Elysia crispata</name>
    <name type="common">lettuce slug</name>
    <dbReference type="NCBI Taxonomy" id="231223"/>
    <lineage>
        <taxon>Eukaryota</taxon>
        <taxon>Metazoa</taxon>
        <taxon>Spiralia</taxon>
        <taxon>Lophotrochozoa</taxon>
        <taxon>Mollusca</taxon>
        <taxon>Gastropoda</taxon>
        <taxon>Heterobranchia</taxon>
        <taxon>Euthyneura</taxon>
        <taxon>Panpulmonata</taxon>
        <taxon>Sacoglossa</taxon>
        <taxon>Placobranchoidea</taxon>
        <taxon>Plakobranchidae</taxon>
        <taxon>Elysia</taxon>
    </lineage>
</organism>
<name>A0AAE0YNL4_9GAST</name>
<protein>
    <recommendedName>
        <fullName evidence="4">Secreted protein</fullName>
    </recommendedName>
</protein>
<comment type="caution">
    <text evidence="2">The sequence shown here is derived from an EMBL/GenBank/DDBJ whole genome shotgun (WGS) entry which is preliminary data.</text>
</comment>
<reference evidence="2" key="1">
    <citation type="journal article" date="2023" name="G3 (Bethesda)">
        <title>A reference genome for the long-term kleptoplast-retaining sea slug Elysia crispata morphotype clarki.</title>
        <authorList>
            <person name="Eastman K.E."/>
            <person name="Pendleton A.L."/>
            <person name="Shaikh M.A."/>
            <person name="Suttiyut T."/>
            <person name="Ogas R."/>
            <person name="Tomko P."/>
            <person name="Gavelis G."/>
            <person name="Widhalm J.R."/>
            <person name="Wisecaver J.H."/>
        </authorList>
    </citation>
    <scope>NUCLEOTIDE SEQUENCE</scope>
    <source>
        <strain evidence="2">ECLA1</strain>
    </source>
</reference>
<dbReference type="EMBL" id="JAWDGP010005786">
    <property type="protein sequence ID" value="KAK3752113.1"/>
    <property type="molecule type" value="Genomic_DNA"/>
</dbReference>
<feature type="chain" id="PRO_5042178454" description="Secreted protein" evidence="1">
    <location>
        <begin position="25"/>
        <end position="218"/>
    </location>
</feature>
<evidence type="ECO:0000313" key="3">
    <source>
        <dbReference type="Proteomes" id="UP001283361"/>
    </source>
</evidence>